<gene>
    <name evidence="2" type="ORF">FHE74_01070</name>
</gene>
<dbReference type="Gene3D" id="2.160.10.10">
    <property type="entry name" value="Hexapeptide repeat proteins"/>
    <property type="match status" value="1"/>
</dbReference>
<evidence type="ECO:0000259" key="1">
    <source>
        <dbReference type="Pfam" id="PF14789"/>
    </source>
</evidence>
<dbReference type="Pfam" id="PF14789">
    <property type="entry name" value="THDPS_M"/>
    <property type="match status" value="1"/>
</dbReference>
<accession>A0A5C4U739</accession>
<dbReference type="InterPro" id="IPR038361">
    <property type="entry name" value="THDPS_M_sf"/>
</dbReference>
<organism evidence="2 3">
    <name type="scientific">Corynebacterium tapiri</name>
    <dbReference type="NCBI Taxonomy" id="1448266"/>
    <lineage>
        <taxon>Bacteria</taxon>
        <taxon>Bacillati</taxon>
        <taxon>Actinomycetota</taxon>
        <taxon>Actinomycetes</taxon>
        <taxon>Mycobacteriales</taxon>
        <taxon>Corynebacteriaceae</taxon>
        <taxon>Corynebacterium</taxon>
    </lineage>
</organism>
<evidence type="ECO:0000313" key="3">
    <source>
        <dbReference type="Proteomes" id="UP000312032"/>
    </source>
</evidence>
<dbReference type="InterPro" id="IPR001451">
    <property type="entry name" value="Hexapep"/>
</dbReference>
<proteinExistence type="predicted"/>
<keyword evidence="3" id="KW-1185">Reference proteome</keyword>
<dbReference type="Gene3D" id="3.30.70.2010">
    <property type="match status" value="1"/>
</dbReference>
<protein>
    <submittedName>
        <fullName evidence="2">Succinyltransferase</fullName>
    </submittedName>
</protein>
<dbReference type="InterPro" id="IPR011004">
    <property type="entry name" value="Trimer_LpxA-like_sf"/>
</dbReference>
<dbReference type="InterPro" id="IPR032784">
    <property type="entry name" value="THDPS_M"/>
</dbReference>
<dbReference type="Pfam" id="PF14602">
    <property type="entry name" value="Hexapep_2"/>
    <property type="match status" value="1"/>
</dbReference>
<reference evidence="2 3" key="1">
    <citation type="submission" date="2019-06" db="EMBL/GenBank/DDBJ databases">
        <authorList>
            <person name="Li J."/>
        </authorList>
    </citation>
    <scope>NUCLEOTIDE SEQUENCE [LARGE SCALE GENOMIC DNA]</scope>
    <source>
        <strain evidence="2 3">LMG 28165</strain>
    </source>
</reference>
<evidence type="ECO:0000313" key="2">
    <source>
        <dbReference type="EMBL" id="TNM00564.1"/>
    </source>
</evidence>
<keyword evidence="2" id="KW-0808">Transferase</keyword>
<dbReference type="AlphaFoldDB" id="A0A5C4U739"/>
<dbReference type="EMBL" id="VDHJ01000001">
    <property type="protein sequence ID" value="TNM00564.1"/>
    <property type="molecule type" value="Genomic_DNA"/>
</dbReference>
<dbReference type="SUPFAM" id="SSF51161">
    <property type="entry name" value="Trimeric LpxA-like enzymes"/>
    <property type="match status" value="1"/>
</dbReference>
<feature type="domain" description="2,3,4,5-tetrahydropyridine-2,6-dicarboxylate N-succinyltransferase middle" evidence="1">
    <location>
        <begin position="110"/>
        <end position="149"/>
    </location>
</feature>
<dbReference type="Gene3D" id="3.30.60.70">
    <property type="entry name" value="Trimeric LpxA-like enzymes"/>
    <property type="match status" value="1"/>
</dbReference>
<dbReference type="OrthoDB" id="9782799at2"/>
<dbReference type="RefSeq" id="WP_139464562.1">
    <property type="nucleotide sequence ID" value="NZ_VDHJ01000001.1"/>
</dbReference>
<dbReference type="Proteomes" id="UP000312032">
    <property type="component" value="Unassembled WGS sequence"/>
</dbReference>
<sequence>MSTRGAEAIGLANIAMDGTVLDTWYPEPRLCEAGTSGTHRLGAADLPQSLYRLVGIDEQRGVEYVAVHTTIADLDAEPIDVHDVYLRLHLLSHRMVKPLEVNLDSAMDHLNTVAWTNKGPCKPDNFEYLRTHLRSRGLIHVYGISKIPRMVDYVVPADVSISEADRVALGAYLAPGTTVTREGYVSFNAGTLGPCRLEGRLSSGAVVGTGCDIGPSATITSPTDEQGNRPPTIIGKNCHMGVGSGVVGVSLGDDCLLGPAIVLEANTQLVDPADGRTLTGAEISGRSHMVVAMEAGYSVPTVRQR</sequence>
<dbReference type="GO" id="GO:0016740">
    <property type="term" value="F:transferase activity"/>
    <property type="evidence" value="ECO:0007669"/>
    <property type="project" value="UniProtKB-KW"/>
</dbReference>
<comment type="caution">
    <text evidence="2">The sequence shown here is derived from an EMBL/GenBank/DDBJ whole genome shotgun (WGS) entry which is preliminary data.</text>
</comment>
<name>A0A5C4U739_9CORY</name>